<dbReference type="Pfam" id="PF00743">
    <property type="entry name" value="FMO-like"/>
    <property type="match status" value="1"/>
</dbReference>
<dbReference type="Gene3D" id="3.50.50.60">
    <property type="entry name" value="FAD/NAD(P)-binding domain"/>
    <property type="match status" value="2"/>
</dbReference>
<protein>
    <submittedName>
        <fullName evidence="6">Uncharacterized protein</fullName>
    </submittedName>
</protein>
<evidence type="ECO:0000256" key="1">
    <source>
        <dbReference type="ARBA" id="ARBA00001974"/>
    </source>
</evidence>
<keyword evidence="7" id="KW-1185">Reference proteome</keyword>
<dbReference type="GO" id="GO:0050660">
    <property type="term" value="F:flavin adenine dinucleotide binding"/>
    <property type="evidence" value="ECO:0007669"/>
    <property type="project" value="InterPro"/>
</dbReference>
<comment type="similarity">
    <text evidence="2">Belongs to the FAD-binding monooxygenase family.</text>
</comment>
<dbReference type="PANTHER" id="PTHR42877:SF8">
    <property type="entry name" value="MONOOXYGENASE"/>
    <property type="match status" value="1"/>
</dbReference>
<dbReference type="InterPro" id="IPR020946">
    <property type="entry name" value="Flavin_mOase-like"/>
</dbReference>
<dbReference type="AlphaFoldDB" id="A0AA38YEL2"/>
<comment type="caution">
    <text evidence="6">The sequence shown here is derived from an EMBL/GenBank/DDBJ whole genome shotgun (WGS) entry which is preliminary data.</text>
</comment>
<reference evidence="6" key="1">
    <citation type="submission" date="2022-10" db="EMBL/GenBank/DDBJ databases">
        <title>Culturing micro-colonial fungi from biological soil crusts in the Mojave desert and describing Neophaeococcomyces mojavensis, and introducing the new genera and species Taxawa tesnikishii.</title>
        <authorList>
            <person name="Kurbessoian T."/>
            <person name="Stajich J.E."/>
        </authorList>
    </citation>
    <scope>NUCLEOTIDE SEQUENCE</scope>
    <source>
        <strain evidence="6">TK_35</strain>
    </source>
</reference>
<dbReference type="EMBL" id="JAPDRN010000002">
    <property type="protein sequence ID" value="KAJ9646718.1"/>
    <property type="molecule type" value="Genomic_DNA"/>
</dbReference>
<proteinExistence type="inferred from homology"/>
<dbReference type="GO" id="GO:0050661">
    <property type="term" value="F:NADP binding"/>
    <property type="evidence" value="ECO:0007669"/>
    <property type="project" value="InterPro"/>
</dbReference>
<comment type="cofactor">
    <cofactor evidence="1">
        <name>FAD</name>
        <dbReference type="ChEBI" id="CHEBI:57692"/>
    </cofactor>
</comment>
<keyword evidence="3" id="KW-0285">Flavoprotein</keyword>
<name>A0AA38YEL2_9EURO</name>
<accession>A0AA38YEL2</accession>
<dbReference type="Proteomes" id="UP001172681">
    <property type="component" value="Unassembled WGS sequence"/>
</dbReference>
<dbReference type="PANTHER" id="PTHR42877">
    <property type="entry name" value="L-ORNITHINE N(5)-MONOOXYGENASE-RELATED"/>
    <property type="match status" value="1"/>
</dbReference>
<sequence length="578" mass="65104">MTSLPTITNGPAVSHDATSMYQYGQGLLFQPRPIEVIVIGAGLSGIAGVKLFKEKFGDSPIKFRIYEKNHDVCGTWLENRYPGCACDVPAHGYTYPWEGNPYWSRGYVGSEEIFDYFKGRAETYGVFDYVKLSHKVIGAVWNQQMGKWKVEIEDLQTRQTFFDEAEFFINAGGFLNKWRYPDIAGIGQFKGHLAHSASWDQTYDYNGKTVAVIGSGSSAIQIVPSLQPIVKKLISINRSATWITPEMGAGGGPEGRETTYTKEQQKHWAENPEEFLRMRKGIENSMNHLFEIHYVDSDAQKNMAGIFGQQMRERLSAKPEVADQLIPKFNVGCRRITPGTGYLEALASKNVDVHFGGVSRITQSGLEMEDGTMLEVDAIVCATGFDTSFKPAFPLIGPNGHDLRDVWKDEPPSYLSVGAAGFPNYFMIGGPNFTFANGVFLISVETAWNYIFQVIEKVQTEGIISLSPKQRAVDDFQAHKDSLMNDMVWTGPCASWYKLGKRDGKVFGPWPGSSIHFIEAMSRPRWEDYDYEYIKDNRFNYFGRGMTIRESKHGDLAYYLRERGLCYDEAPKQESGLF</sequence>
<organism evidence="6 7">
    <name type="scientific">Knufia peltigerae</name>
    <dbReference type="NCBI Taxonomy" id="1002370"/>
    <lineage>
        <taxon>Eukaryota</taxon>
        <taxon>Fungi</taxon>
        <taxon>Dikarya</taxon>
        <taxon>Ascomycota</taxon>
        <taxon>Pezizomycotina</taxon>
        <taxon>Eurotiomycetes</taxon>
        <taxon>Chaetothyriomycetidae</taxon>
        <taxon>Chaetothyriales</taxon>
        <taxon>Trichomeriaceae</taxon>
        <taxon>Knufia</taxon>
    </lineage>
</organism>
<keyword evidence="4" id="KW-0274">FAD</keyword>
<dbReference type="InterPro" id="IPR036188">
    <property type="entry name" value="FAD/NAD-bd_sf"/>
</dbReference>
<dbReference type="InterPro" id="IPR051209">
    <property type="entry name" value="FAD-bind_Monooxygenase_sf"/>
</dbReference>
<dbReference type="SUPFAM" id="SSF51905">
    <property type="entry name" value="FAD/NAD(P)-binding domain"/>
    <property type="match status" value="1"/>
</dbReference>
<evidence type="ECO:0000256" key="5">
    <source>
        <dbReference type="ARBA" id="ARBA00023002"/>
    </source>
</evidence>
<evidence type="ECO:0000256" key="2">
    <source>
        <dbReference type="ARBA" id="ARBA00010139"/>
    </source>
</evidence>
<dbReference type="GO" id="GO:0004499">
    <property type="term" value="F:N,N-dimethylaniline monooxygenase activity"/>
    <property type="evidence" value="ECO:0007669"/>
    <property type="project" value="InterPro"/>
</dbReference>
<keyword evidence="5" id="KW-0560">Oxidoreductase</keyword>
<evidence type="ECO:0000313" key="7">
    <source>
        <dbReference type="Proteomes" id="UP001172681"/>
    </source>
</evidence>
<evidence type="ECO:0000313" key="6">
    <source>
        <dbReference type="EMBL" id="KAJ9646718.1"/>
    </source>
</evidence>
<evidence type="ECO:0000256" key="4">
    <source>
        <dbReference type="ARBA" id="ARBA00022827"/>
    </source>
</evidence>
<evidence type="ECO:0000256" key="3">
    <source>
        <dbReference type="ARBA" id="ARBA00022630"/>
    </source>
</evidence>
<gene>
    <name evidence="6" type="ORF">H2204_000410</name>
</gene>